<evidence type="ECO:0000313" key="4">
    <source>
        <dbReference type="Proteomes" id="UP000184212"/>
    </source>
</evidence>
<dbReference type="OrthoDB" id="663900at2"/>
<gene>
    <name evidence="3" type="ORF">SAMN04488109_2043</name>
</gene>
<dbReference type="GO" id="GO:0016491">
    <property type="term" value="F:oxidoreductase activity"/>
    <property type="evidence" value="ECO:0007669"/>
    <property type="project" value="UniProtKB-KW"/>
</dbReference>
<dbReference type="PANTHER" id="PTHR14239">
    <property type="entry name" value="DUDULIN-RELATED"/>
    <property type="match status" value="1"/>
</dbReference>
<dbReference type="STRING" id="947013.SAMN04488109_2043"/>
<evidence type="ECO:0000259" key="2">
    <source>
        <dbReference type="Pfam" id="PF03807"/>
    </source>
</evidence>
<dbReference type="InterPro" id="IPR051267">
    <property type="entry name" value="STEAP_metalloreductase"/>
</dbReference>
<dbReference type="EMBL" id="FQWQ01000001">
    <property type="protein sequence ID" value="SHG83142.1"/>
    <property type="molecule type" value="Genomic_DNA"/>
</dbReference>
<proteinExistence type="predicted"/>
<dbReference type="Proteomes" id="UP000184212">
    <property type="component" value="Unassembled WGS sequence"/>
</dbReference>
<dbReference type="InterPro" id="IPR028939">
    <property type="entry name" value="P5C_Rdtase_cat_N"/>
</dbReference>
<evidence type="ECO:0000256" key="1">
    <source>
        <dbReference type="ARBA" id="ARBA00023002"/>
    </source>
</evidence>
<organism evidence="3 4">
    <name type="scientific">Chryseolinea serpens</name>
    <dbReference type="NCBI Taxonomy" id="947013"/>
    <lineage>
        <taxon>Bacteria</taxon>
        <taxon>Pseudomonadati</taxon>
        <taxon>Bacteroidota</taxon>
        <taxon>Cytophagia</taxon>
        <taxon>Cytophagales</taxon>
        <taxon>Fulvivirgaceae</taxon>
        <taxon>Chryseolinea</taxon>
    </lineage>
</organism>
<dbReference type="Gene3D" id="3.40.50.720">
    <property type="entry name" value="NAD(P)-binding Rossmann-like Domain"/>
    <property type="match status" value="1"/>
</dbReference>
<dbReference type="Pfam" id="PF03807">
    <property type="entry name" value="F420_oxidored"/>
    <property type="match status" value="1"/>
</dbReference>
<reference evidence="3 4" key="1">
    <citation type="submission" date="2016-11" db="EMBL/GenBank/DDBJ databases">
        <authorList>
            <person name="Jaros S."/>
            <person name="Januszkiewicz K."/>
            <person name="Wedrychowicz H."/>
        </authorList>
    </citation>
    <scope>NUCLEOTIDE SEQUENCE [LARGE SCALE GENOMIC DNA]</scope>
    <source>
        <strain evidence="3 4">DSM 24574</strain>
    </source>
</reference>
<keyword evidence="4" id="KW-1185">Reference proteome</keyword>
<sequence length="217" mass="22213">MSTNTSKIAVIGLGHIGKVVATNLIKGNRPVIVASRKIQDARSFAQQAGKLATALEVSDAIKEADIVVLAVAFGTIKELLSSRGSEFKGKIIVDPSNPIAPDGNGGFKKIVGEKESAGEIIAGLLPAGAKLVKALGTLSAGSLSAAAWKKPDAAVLFYASDDAGVSGKIEELITDSGFDPVHVGGIDQSIRIEVFGDLHEFGALGKVVTLAEVGAKV</sequence>
<evidence type="ECO:0000313" key="3">
    <source>
        <dbReference type="EMBL" id="SHG83142.1"/>
    </source>
</evidence>
<feature type="domain" description="Pyrroline-5-carboxylate reductase catalytic N-terminal" evidence="2">
    <location>
        <begin position="7"/>
        <end position="98"/>
    </location>
</feature>
<accession>A0A1M5N162</accession>
<keyword evidence="1" id="KW-0560">Oxidoreductase</keyword>
<dbReference type="PANTHER" id="PTHR14239:SF10">
    <property type="entry name" value="REDUCTASE"/>
    <property type="match status" value="1"/>
</dbReference>
<protein>
    <recommendedName>
        <fullName evidence="2">Pyrroline-5-carboxylate reductase catalytic N-terminal domain-containing protein</fullName>
    </recommendedName>
</protein>
<name>A0A1M5N162_9BACT</name>
<dbReference type="SUPFAM" id="SSF51735">
    <property type="entry name" value="NAD(P)-binding Rossmann-fold domains"/>
    <property type="match status" value="1"/>
</dbReference>
<dbReference type="InterPro" id="IPR036291">
    <property type="entry name" value="NAD(P)-bd_dom_sf"/>
</dbReference>
<dbReference type="AlphaFoldDB" id="A0A1M5N162"/>